<dbReference type="InterPro" id="IPR001370">
    <property type="entry name" value="BIR_rpt"/>
</dbReference>
<keyword evidence="4" id="KW-1185">Reference proteome</keyword>
<dbReference type="SMART" id="SM00238">
    <property type="entry name" value="BIR"/>
    <property type="match status" value="1"/>
</dbReference>
<feature type="chain" id="PRO_5043371085" description="RING-type domain-containing protein" evidence="2">
    <location>
        <begin position="31"/>
        <end position="1061"/>
    </location>
</feature>
<accession>A0AAV2HK56</accession>
<dbReference type="Proteomes" id="UP001497497">
    <property type="component" value="Unassembled WGS sequence"/>
</dbReference>
<dbReference type="InterPro" id="IPR013083">
    <property type="entry name" value="Znf_RING/FYVE/PHD"/>
</dbReference>
<keyword evidence="2" id="KW-0732">Signal</keyword>
<evidence type="ECO:0000313" key="4">
    <source>
        <dbReference type="Proteomes" id="UP001497497"/>
    </source>
</evidence>
<organism evidence="3 4">
    <name type="scientific">Lymnaea stagnalis</name>
    <name type="common">Great pond snail</name>
    <name type="synonym">Helix stagnalis</name>
    <dbReference type="NCBI Taxonomy" id="6523"/>
    <lineage>
        <taxon>Eukaryota</taxon>
        <taxon>Metazoa</taxon>
        <taxon>Spiralia</taxon>
        <taxon>Lophotrochozoa</taxon>
        <taxon>Mollusca</taxon>
        <taxon>Gastropoda</taxon>
        <taxon>Heterobranchia</taxon>
        <taxon>Euthyneura</taxon>
        <taxon>Panpulmonata</taxon>
        <taxon>Hygrophila</taxon>
        <taxon>Lymnaeoidea</taxon>
        <taxon>Lymnaeidae</taxon>
        <taxon>Lymnaea</taxon>
    </lineage>
</organism>
<dbReference type="Pfam" id="PF13920">
    <property type="entry name" value="zf-C3HC4_3"/>
    <property type="match status" value="1"/>
</dbReference>
<reference evidence="3 4" key="1">
    <citation type="submission" date="2024-04" db="EMBL/GenBank/DDBJ databases">
        <authorList>
            <consortium name="Genoscope - CEA"/>
            <person name="William W."/>
        </authorList>
    </citation>
    <scope>NUCLEOTIDE SEQUENCE [LARGE SCALE GENOMIC DNA]</scope>
</reference>
<dbReference type="Gene3D" id="1.10.1170.10">
    <property type="entry name" value="Inhibitor Of Apoptosis Protein (2mihbC-IAP-1), Chain A"/>
    <property type="match status" value="1"/>
</dbReference>
<evidence type="ECO:0000256" key="1">
    <source>
        <dbReference type="SAM" id="Coils"/>
    </source>
</evidence>
<name>A0AAV2HK56_LYMST</name>
<sequence>MCLYRSSKLMSIIFIYFFAILLLEIENVQEIGEIGRHLVRLIKDHCKVQERNRSMELVSKVESTMTIVDIFSLYLHKVQGRTKDKRETYLVSHAEADLTSTLSFPPDINDNDLNKLLMFLTMVSIVLYSQNLLNLEIPACGETGGYSVYSQKNSLFKQLVFSNLNTSLSNLKARVYNTDIRKIRAPVFKDTGRFNDAFKHHPFPEWLFSFDGNVRSTVVNLYPLQSFFRLASFRPLSTTPSSSPGLYCKLSSAGFRYTRDSIVVCESCNKREDIKNFNSDPSCPEYHEPGCSYVASATAGPKPTPTRSDGECRDLYVVENDGHNGGSEDIEADGEISCMSSPRVSNIQTTNKEQTRNPVEHFPKNDLDNVNENVSHLGEVDAGFDELLSLGSSLSAEASLSSTIHNESFSDDDESSTSDYWSLTSEETEALTVSRLRDGPPNDWIEPDRNTVESEFFVPERVGELYELNFVLESAKPTCQKSPNHLGFVRMRHLTLEALPKKIRYREVLNLIRHSSRLVVKLIVSVTSKARMTDPSSLDAGLRRRVGTGSLFEKKCFVDALDETATETRKSGKIFIETHRNLIYNDEEARGCTAYFTFDSDANLGPKKLKGVRIEHSPVLGDDRSFLVCTTEDLAFFDLLIRWQQEFDRQAERLPREIQSCLVGRVIIVSYPHGGEQMVSFGKSTRMSYAIASVERDGKMSHNLTEMRYNNQAGSDHRLFRHVLMYTADTCPGCSGAPVITFKKSSDHYAHEFWMHHGISAQDDFNVSVMKAFTGEQIQTCRQLVLPKRSTLASPFVNQAINSATPSCSTSHSNSLPFRLTTAAYPVYGAFQKRLESYGNWPASHIFKDADLATAGFFYAGYADCVRCFHCGLGLRSWKMGDDIFTEHSRHRPTCEFLKAQIHSRASASPTQDFANEMLTNNARRPVTDSPKTLTMMVTTEQTPTLPRHSPNTPSNEYDRGHEAEERIAGLTESLQNVDSTSRDLKDSLENQKENLAERLLQRENNVLKGQLMCKACHVKPIKDLFLPCGELYACEECSEKFSNCPSCNKLILGTVKVYFT</sequence>
<proteinExistence type="predicted"/>
<feature type="coiled-coil region" evidence="1">
    <location>
        <begin position="975"/>
        <end position="1006"/>
    </location>
</feature>
<evidence type="ECO:0008006" key="5">
    <source>
        <dbReference type="Google" id="ProtNLM"/>
    </source>
</evidence>
<evidence type="ECO:0000313" key="3">
    <source>
        <dbReference type="EMBL" id="CAL1534117.1"/>
    </source>
</evidence>
<dbReference type="Gene3D" id="3.30.40.10">
    <property type="entry name" value="Zinc/RING finger domain, C3HC4 (zinc finger)"/>
    <property type="match status" value="1"/>
</dbReference>
<dbReference type="AlphaFoldDB" id="A0AAV2HK56"/>
<gene>
    <name evidence="3" type="ORF">GSLYS_00008077001</name>
</gene>
<dbReference type="SUPFAM" id="SSF57924">
    <property type="entry name" value="Inhibitor of apoptosis (IAP) repeat"/>
    <property type="match status" value="2"/>
</dbReference>
<protein>
    <recommendedName>
        <fullName evidence="5">RING-type domain-containing protein</fullName>
    </recommendedName>
</protein>
<dbReference type="PANTHER" id="PTHR10044">
    <property type="entry name" value="INHIBITOR OF APOPTOSIS"/>
    <property type="match status" value="1"/>
</dbReference>
<dbReference type="PROSITE" id="PS50143">
    <property type="entry name" value="BIR_REPEAT_2"/>
    <property type="match status" value="1"/>
</dbReference>
<keyword evidence="1" id="KW-0175">Coiled coil</keyword>
<dbReference type="CDD" id="cd00022">
    <property type="entry name" value="BIR"/>
    <property type="match status" value="1"/>
</dbReference>
<dbReference type="Pfam" id="PF00653">
    <property type="entry name" value="BIR"/>
    <property type="match status" value="1"/>
</dbReference>
<dbReference type="EMBL" id="CAXITT010000162">
    <property type="protein sequence ID" value="CAL1534117.1"/>
    <property type="molecule type" value="Genomic_DNA"/>
</dbReference>
<dbReference type="GO" id="GO:0005737">
    <property type="term" value="C:cytoplasm"/>
    <property type="evidence" value="ECO:0007669"/>
    <property type="project" value="TreeGrafter"/>
</dbReference>
<feature type="signal peptide" evidence="2">
    <location>
        <begin position="1"/>
        <end position="30"/>
    </location>
</feature>
<dbReference type="PANTHER" id="PTHR10044:SF139">
    <property type="entry name" value="DEATH-ASSOCIATED INHIBITOR OF APOPTOSIS 2"/>
    <property type="match status" value="1"/>
</dbReference>
<comment type="caution">
    <text evidence="3">The sequence shown here is derived from an EMBL/GenBank/DDBJ whole genome shotgun (WGS) entry which is preliminary data.</text>
</comment>
<dbReference type="InterPro" id="IPR050784">
    <property type="entry name" value="IAP"/>
</dbReference>
<evidence type="ECO:0000256" key="2">
    <source>
        <dbReference type="SAM" id="SignalP"/>
    </source>
</evidence>
<dbReference type="GO" id="GO:0005634">
    <property type="term" value="C:nucleus"/>
    <property type="evidence" value="ECO:0007669"/>
    <property type="project" value="TreeGrafter"/>
</dbReference>